<dbReference type="InterPro" id="IPR021905">
    <property type="entry name" value="DUF3517"/>
</dbReference>
<comment type="caution">
    <text evidence="3">The sequence shown here is derived from an EMBL/GenBank/DDBJ whole genome shotgun (WGS) entry which is preliminary data.</text>
</comment>
<evidence type="ECO:0000256" key="1">
    <source>
        <dbReference type="SAM" id="MobiDB-lite"/>
    </source>
</evidence>
<feature type="region of interest" description="Disordered" evidence="1">
    <location>
        <begin position="2164"/>
        <end position="2190"/>
    </location>
</feature>
<sequence length="2647" mass="297135">MGLAPATSEFPGPKASPEPSSTRPNPFDDSDVSSRKRRRTSASGSGSGSPSASVETGVYLSDSGSSPFYTTVNTIPSLDGTVQPSQESKQPRTPPQNVDSPTIPPDPPTSSRVTTINLRNPPSRASSASPTRMRYSPTAPVRYVSPSTFREATPEEDKAKKSVEEAEPDVTTNNDGGPRTPPTGWRASLSPPIEELFPTDHEMPDQAGIELAADTFSPLDAGNPPPPVDPTMQFPYLDSDTLPETVNRLRQFLSEQPPIEQEMGICEQLRVWLDLFVEFAKARDPEVICESAYNNRAFWQSFLGLCALIINKNLSPSAPPRLPILQRLALTLSHSFVALTAQFVIVDFHTVRDWQIDALQTSSEAPPLISLDYLRQFHQLAQRNNLGVGTDPGSPNAALLGRPNLVAYFTRQLHDFARGVIKSLCVFATRLIEIVQALPRLVNILTPIIQILTDCLNESYRTSRRSTLDEAAARSDLIHVYSIWGDFSTLLLAIIEKHVGTLSSDGVPVQIAALADLLKLCLLCDDEGNITMLNEYKAKYPDLEGPLVIDAIVWGWKVGILEKLIRSGQMQLRVNSVSTMCSDLVTAWKRHGLQSAVPNRRYTDHLGHILLQTNLVDYILGPTCHPELITESSNIIGYLVVTKMYQKSHLDLLWQGITESQDPRVAKAVAKMTNSIANLLDYPAIISIYEKLQALPPKEFSQAIRAVWETLHTELTLRCRAEGITLGFLPYDLCLRLLRQAFFCSPASQSFTLEAQSTLMDRFRVLLQFGPDSQGRQELYSSCVKDIADKSPTTLGSLCCLSMAIRPNMADEMNVLIQEHDLVRLLVEELEHAIKLARTVGVPSVVSGRFNLPRKEFIANLIRLRPDAISEELGKKLWDLLVGPACLCDDDRNSGWDIFIDIGPGKVSKNPFLQLCFSQYLPNLPSSCFGRGMLLCVKKMVLAAVNNVDVDCDLDDDTFLEENGIEQLWRFVMGTDHAVLAEEAIGTLTVGVYIKSPVITAYPFNRARRVQSAFVDRCLVQLNDSARKIKASSDGTSSGEDEPMVIVATEEEVQEQERIFTRTLQLLRVFLEFHYTKPTMCAPDFRSIFYETPCQAEGDLTTLKYQSFDGGQATEIKSLRIGKLNTAAHLLSNLKFETGFDNYRAFYKGRQFLPLTQQMRTSLERLHVEEGMILVRREENDLSSSTQVPPFASPLEIQVMSHFSELWSHLGMEDKIAKEMYSLLVKLHTDRHIIDLFESPTTVYTDLFPQGQPYKCLYAVHAFSKYIESVRLAESNSDEVGWDKDRGVSRVSYKEILRTSSTLTAQAMSDESLLDQINPALQIEIMGALMHTFVQLLRSARALATSPTDYEVTYPDPSRLVDILTDAVNGGEGDSSLTLIDTTLSSILQLCLMHSVFMNGLVNLPSFKSILHRLILFDSRSAVRRHVVGMMRKAVEMEEAAINAFPEDARPPSPLMQYFWLVASNLLLEAVGSHYQCQEFFDGLDYLFCKGAQAIPCEVNTPLFAGQVCELLLSHTSKERLDQPDSQDFVADGLLTLLLRCLQIDSTLPASATLPDDLAETLFHMHLFPQRRIHPAQPVQKVLLRTDTRAKLYEAIFTLIKENRSRFSSLLQCLNDLVPYYLDEEDGIDPYIYELSYQFDRNKAIRMHGYVGLRNLSNTCYLNSLLTQLFMNTAFRRFILEFKIDDSDDSQQLLFHTQKVFGYLQDSYRRCVDPGLLVGSIKTYDDVLIDIHNQMDVEEFYSLFFDRLESQGMTDDEKKALRSIYGGQLVQQVKSQECEHVSERLEPFSAIQCDIHGKSTLQESLQAYVRGEVLEGDNKYKCSSCDRHVDAVKRACLKEVPDNLIFHLKRFDFNLRTQQRSKINDYFSFPSTIDMRPYTIDHLSNPMDTDQQEDMFELVGILIHAGTAESGHYYSYIRERTSTVDRPSWVEFNDDVVTPWDPRQMAASAFGGSAGQQMSLDSGGSSFDKTYSAYMLFYQRSSSLLAEQTTPYIQEAITPLHIDTDTPLKQHILDDNTLLLKRHCLYDPSHVEFVQHCFRHAKFLEYASSPSPDQPQPQNSDSGPTTVPPHALKTIAMEMALGHFDQLVTRVEGTPSFDSFAAMIRSAVVDCGACAFSFFNYFHVHHEAFRGLVQRNPDANVRAFTGSTMAIVLGKIATETPHIYDRPVTRQDDDGSESASNSSGRGESPPKSYVLEEVMVAFDRLWRYFQFHIRSWDEVFGMMLQFAMLGPREVAYMLGNDFLVKLLRIIAADASMDLQPNYAKMLHSIYRRPSNRPPPYASILKLISYLLSQLEPTLGAQYIVDAPEERLAFREPPFPWTSDEVHIIHDHPERQLSSIFVEKLLAIDQAREATHNILGRLTAVSTQMDLRVFNTLRRKLQGESTTEPLDPFLRGASAYLENTLSANHGQTLTRHIAAQAQSLHSTEGMAFLEHFQTSLHLKRRDGSMAQITAANSLETLPDWVPHLLVIPDSELRYNTEQFLDTELFSLAPEVSGEDTTMHDGREAVRDVIQRLGIACLLYLRDAHIRRRILIGRETASAVVRVISKCGAYFSEDLGSDDNGADFRMLQNGTHIPLDYSQRSSDGSPNANAIYTEVVGALRRFVVDEEVEDDGSDWEGSCISSDPVDCPPDLGVQQIGEPDDANAI</sequence>
<feature type="region of interest" description="Disordered" evidence="1">
    <location>
        <begin position="1"/>
        <end position="191"/>
    </location>
</feature>
<organism evidence="3 4">
    <name type="scientific">Trichoderma lentiforme</name>
    <dbReference type="NCBI Taxonomy" id="1567552"/>
    <lineage>
        <taxon>Eukaryota</taxon>
        <taxon>Fungi</taxon>
        <taxon>Dikarya</taxon>
        <taxon>Ascomycota</taxon>
        <taxon>Pezizomycotina</taxon>
        <taxon>Sordariomycetes</taxon>
        <taxon>Hypocreomycetidae</taxon>
        <taxon>Hypocreales</taxon>
        <taxon>Hypocreaceae</taxon>
        <taxon>Trichoderma</taxon>
    </lineage>
</organism>
<evidence type="ECO:0000313" key="4">
    <source>
        <dbReference type="Proteomes" id="UP000801864"/>
    </source>
</evidence>
<dbReference type="Pfam" id="PF00443">
    <property type="entry name" value="UCH"/>
    <property type="match status" value="1"/>
</dbReference>
<feature type="compositionally biased region" description="Basic and acidic residues" evidence="1">
    <location>
        <begin position="2164"/>
        <end position="2173"/>
    </location>
</feature>
<dbReference type="InterPro" id="IPR018200">
    <property type="entry name" value="USP_CS"/>
</dbReference>
<feature type="region of interest" description="Disordered" evidence="1">
    <location>
        <begin position="2048"/>
        <end position="2069"/>
    </location>
</feature>
<keyword evidence="3" id="KW-0378">Hydrolase</keyword>
<dbReference type="PANTHER" id="PTHR24006:SF827">
    <property type="entry name" value="UBIQUITIN CARBOXYL-TERMINAL HYDROLASE 34"/>
    <property type="match status" value="1"/>
</dbReference>
<evidence type="ECO:0000259" key="2">
    <source>
        <dbReference type="PROSITE" id="PS50235"/>
    </source>
</evidence>
<evidence type="ECO:0000313" key="3">
    <source>
        <dbReference type="EMBL" id="KAF3058771.1"/>
    </source>
</evidence>
<dbReference type="EMBL" id="QLNT01000026">
    <property type="protein sequence ID" value="KAF3058771.1"/>
    <property type="molecule type" value="Genomic_DNA"/>
</dbReference>
<keyword evidence="4" id="KW-1185">Reference proteome</keyword>
<dbReference type="InterPro" id="IPR050164">
    <property type="entry name" value="Peptidase_C19"/>
</dbReference>
<dbReference type="InterPro" id="IPR028889">
    <property type="entry name" value="USP"/>
</dbReference>
<proteinExistence type="predicted"/>
<feature type="compositionally biased region" description="Low complexity" evidence="1">
    <location>
        <begin position="41"/>
        <end position="53"/>
    </location>
</feature>
<dbReference type="PANTHER" id="PTHR24006">
    <property type="entry name" value="UBIQUITIN CARBOXYL-TERMINAL HYDROLASE"/>
    <property type="match status" value="1"/>
</dbReference>
<dbReference type="PROSITE" id="PS50235">
    <property type="entry name" value="USP_3"/>
    <property type="match status" value="1"/>
</dbReference>
<dbReference type="InterPro" id="IPR001394">
    <property type="entry name" value="Peptidase_C19_UCH"/>
</dbReference>
<feature type="domain" description="USP" evidence="2">
    <location>
        <begin position="1651"/>
        <end position="1981"/>
    </location>
</feature>
<dbReference type="GO" id="GO:0016579">
    <property type="term" value="P:protein deubiquitination"/>
    <property type="evidence" value="ECO:0007669"/>
    <property type="project" value="InterPro"/>
</dbReference>
<dbReference type="Pfam" id="PF12030">
    <property type="entry name" value="DUF3517"/>
    <property type="match status" value="1"/>
</dbReference>
<dbReference type="PROSITE" id="PS00973">
    <property type="entry name" value="USP_2"/>
    <property type="match status" value="1"/>
</dbReference>
<dbReference type="Gene3D" id="3.90.70.10">
    <property type="entry name" value="Cysteine proteinases"/>
    <property type="match status" value="1"/>
</dbReference>
<feature type="region of interest" description="Disordered" evidence="1">
    <location>
        <begin position="2612"/>
        <end position="2647"/>
    </location>
</feature>
<dbReference type="InterPro" id="IPR038765">
    <property type="entry name" value="Papain-like_cys_pep_sf"/>
</dbReference>
<feature type="compositionally biased region" description="Low complexity" evidence="1">
    <location>
        <begin position="2048"/>
        <end position="2064"/>
    </location>
</feature>
<dbReference type="GO" id="GO:0005634">
    <property type="term" value="C:nucleus"/>
    <property type="evidence" value="ECO:0007669"/>
    <property type="project" value="TreeGrafter"/>
</dbReference>
<name>A0A9P5C866_9HYPO</name>
<feature type="compositionally biased region" description="Basic and acidic residues" evidence="1">
    <location>
        <begin position="152"/>
        <end position="164"/>
    </location>
</feature>
<accession>A0A9P5C866</accession>
<dbReference type="FunFam" id="3.90.70.10:FF:000136">
    <property type="entry name" value="Ubiquitin C-terminal hydrolase, putative"/>
    <property type="match status" value="1"/>
</dbReference>
<protein>
    <submittedName>
        <fullName evidence="3">Ubiquitin carboxyl-terminal hydrolase 34</fullName>
    </submittedName>
</protein>
<dbReference type="GO" id="GO:0004843">
    <property type="term" value="F:cysteine-type deubiquitinase activity"/>
    <property type="evidence" value="ECO:0007669"/>
    <property type="project" value="InterPro"/>
</dbReference>
<feature type="compositionally biased region" description="Low complexity" evidence="1">
    <location>
        <begin position="121"/>
        <end position="130"/>
    </location>
</feature>
<dbReference type="CDD" id="cd02659">
    <property type="entry name" value="peptidase_C19C"/>
    <property type="match status" value="1"/>
</dbReference>
<feature type="compositionally biased region" description="Polar residues" evidence="1">
    <location>
        <begin position="62"/>
        <end position="88"/>
    </location>
</feature>
<dbReference type="SUPFAM" id="SSF54001">
    <property type="entry name" value="Cysteine proteinases"/>
    <property type="match status" value="1"/>
</dbReference>
<reference evidence="3 4" key="1">
    <citation type="submission" date="2018-06" db="EMBL/GenBank/DDBJ databases">
        <title>Genome analysis of cellulolytic fungus Trichoderma lentiforme CFAM-422.</title>
        <authorList>
            <person name="Steindorff A.S."/>
            <person name="Formighieri E.F."/>
            <person name="Midorikawa G.E.O."/>
            <person name="Tamietti M.S."/>
            <person name="Ramos E.Z."/>
            <person name="Silva A.S."/>
            <person name="Bon E.P.S."/>
            <person name="Mendes T.D."/>
            <person name="Damaso M.C.T."/>
            <person name="Favaro L.C.L."/>
        </authorList>
    </citation>
    <scope>NUCLEOTIDE SEQUENCE [LARGE SCALE GENOMIC DNA]</scope>
    <source>
        <strain evidence="3 4">CFAM-422</strain>
    </source>
</reference>
<gene>
    <name evidence="3" type="ORF">CFAM422_011895</name>
</gene>
<dbReference type="Proteomes" id="UP000801864">
    <property type="component" value="Unassembled WGS sequence"/>
</dbReference>
<dbReference type="GO" id="GO:0005829">
    <property type="term" value="C:cytosol"/>
    <property type="evidence" value="ECO:0007669"/>
    <property type="project" value="TreeGrafter"/>
</dbReference>